<accession>A0A9D3VRF1</accession>
<name>A0A9D3VRF1_9ROSI</name>
<dbReference type="OrthoDB" id="5857104at2759"/>
<dbReference type="AlphaFoldDB" id="A0A9D3VRF1"/>
<evidence type="ECO:0000313" key="2">
    <source>
        <dbReference type="EMBL" id="KAH1095950.1"/>
    </source>
</evidence>
<gene>
    <name evidence="2" type="ORF">J1N35_012871</name>
</gene>
<sequence>MASSSHNLELEAAKFLHKLTSDSKEKPSKMATKLYVVLQHMISRGKEHSLPFQVISRAMETVINQHGLDLEALKSSRLPGSQIVDSTSGQYVGSSQAVSVPKDSKAGAAQNEIPKFDPFSSSRPPVGPSIAGYEYYQGAATHRGSQSFDHGIPSSWDTSSANSQSQDKQMNQNDSKKGATKRKRGDLLSPLEPNFDESLNAVVDPRKGKMNKAETSGAANYNMVPSSGQMEHFSSSPGNMRSMHRGRQDGQNVTENLVDSTNIGNMMSRGPSSKYPEEVEVSSAQNVPRQQEGGLPGAHEIFSSRGKAGLPFDRSQLHRFSPNVSGNITAEIASQKLMHASLMPGKNRLWILKS</sequence>
<protein>
    <recommendedName>
        <fullName evidence="4">QLQ domain-containing protein</fullName>
    </recommendedName>
</protein>
<reference evidence="2 3" key="1">
    <citation type="journal article" date="2021" name="Plant Biotechnol. J.">
        <title>Multi-omics assisted identification of the key and species-specific regulatory components of drought-tolerant mechanisms in Gossypium stocksii.</title>
        <authorList>
            <person name="Yu D."/>
            <person name="Ke L."/>
            <person name="Zhang D."/>
            <person name="Wu Y."/>
            <person name="Sun Y."/>
            <person name="Mei J."/>
            <person name="Sun J."/>
            <person name="Sun Y."/>
        </authorList>
    </citation>
    <scope>NUCLEOTIDE SEQUENCE [LARGE SCALE GENOMIC DNA]</scope>
    <source>
        <strain evidence="3">cv. E1</strain>
        <tissue evidence="2">Leaf</tissue>
    </source>
</reference>
<feature type="compositionally biased region" description="Polar residues" evidence="1">
    <location>
        <begin position="155"/>
        <end position="173"/>
    </location>
</feature>
<keyword evidence="3" id="KW-1185">Reference proteome</keyword>
<comment type="caution">
    <text evidence="2">The sequence shown here is derived from an EMBL/GenBank/DDBJ whole genome shotgun (WGS) entry which is preliminary data.</text>
</comment>
<feature type="compositionally biased region" description="Polar residues" evidence="1">
    <location>
        <begin position="213"/>
        <end position="239"/>
    </location>
</feature>
<organism evidence="2 3">
    <name type="scientific">Gossypium stocksii</name>
    <dbReference type="NCBI Taxonomy" id="47602"/>
    <lineage>
        <taxon>Eukaryota</taxon>
        <taxon>Viridiplantae</taxon>
        <taxon>Streptophyta</taxon>
        <taxon>Embryophyta</taxon>
        <taxon>Tracheophyta</taxon>
        <taxon>Spermatophyta</taxon>
        <taxon>Magnoliopsida</taxon>
        <taxon>eudicotyledons</taxon>
        <taxon>Gunneridae</taxon>
        <taxon>Pentapetalae</taxon>
        <taxon>rosids</taxon>
        <taxon>malvids</taxon>
        <taxon>Malvales</taxon>
        <taxon>Malvaceae</taxon>
        <taxon>Malvoideae</taxon>
        <taxon>Gossypium</taxon>
    </lineage>
</organism>
<evidence type="ECO:0008006" key="4">
    <source>
        <dbReference type="Google" id="ProtNLM"/>
    </source>
</evidence>
<evidence type="ECO:0000313" key="3">
    <source>
        <dbReference type="Proteomes" id="UP000828251"/>
    </source>
</evidence>
<evidence type="ECO:0000256" key="1">
    <source>
        <dbReference type="SAM" id="MobiDB-lite"/>
    </source>
</evidence>
<feature type="region of interest" description="Disordered" evidence="1">
    <location>
        <begin position="142"/>
        <end position="249"/>
    </location>
</feature>
<feature type="compositionally biased region" description="Polar residues" evidence="1">
    <location>
        <begin position="84"/>
        <end position="98"/>
    </location>
</feature>
<proteinExistence type="predicted"/>
<feature type="region of interest" description="Disordered" evidence="1">
    <location>
        <begin position="84"/>
        <end position="124"/>
    </location>
</feature>
<dbReference type="EMBL" id="JAIQCV010000005">
    <property type="protein sequence ID" value="KAH1095950.1"/>
    <property type="molecule type" value="Genomic_DNA"/>
</dbReference>
<dbReference type="Proteomes" id="UP000828251">
    <property type="component" value="Unassembled WGS sequence"/>
</dbReference>